<keyword evidence="1" id="KW-0472">Membrane</keyword>
<gene>
    <name evidence="2" type="ORF">GCM10009737_24490</name>
</gene>
<sequence>MTATDRTSGPSSSLARTAWLAARAAAVLTLAALVLIFGTAGVLVSRGSALDLHGAGAIVLHVGFGLLTVALAVAAWGRVGSWVAAGASAVVFALSFYQAWLGSQGDIPLHVPGAFVMTAAGVGLAAYTVRRPATAPR</sequence>
<organism evidence="2 3">
    <name type="scientific">Nocardioides lentus</name>
    <dbReference type="NCBI Taxonomy" id="338077"/>
    <lineage>
        <taxon>Bacteria</taxon>
        <taxon>Bacillati</taxon>
        <taxon>Actinomycetota</taxon>
        <taxon>Actinomycetes</taxon>
        <taxon>Propionibacteriales</taxon>
        <taxon>Nocardioidaceae</taxon>
        <taxon>Nocardioides</taxon>
    </lineage>
</organism>
<evidence type="ECO:0000313" key="3">
    <source>
        <dbReference type="Proteomes" id="UP001501612"/>
    </source>
</evidence>
<name>A0ABN2PHL1_9ACTN</name>
<feature type="transmembrane region" description="Helical" evidence="1">
    <location>
        <begin position="82"/>
        <end position="101"/>
    </location>
</feature>
<accession>A0ABN2PHL1</accession>
<feature type="transmembrane region" description="Helical" evidence="1">
    <location>
        <begin position="107"/>
        <end position="129"/>
    </location>
</feature>
<keyword evidence="3" id="KW-1185">Reference proteome</keyword>
<comment type="caution">
    <text evidence="2">The sequence shown here is derived from an EMBL/GenBank/DDBJ whole genome shotgun (WGS) entry which is preliminary data.</text>
</comment>
<reference evidence="2 3" key="1">
    <citation type="journal article" date="2019" name="Int. J. Syst. Evol. Microbiol.">
        <title>The Global Catalogue of Microorganisms (GCM) 10K type strain sequencing project: providing services to taxonomists for standard genome sequencing and annotation.</title>
        <authorList>
            <consortium name="The Broad Institute Genomics Platform"/>
            <consortium name="The Broad Institute Genome Sequencing Center for Infectious Disease"/>
            <person name="Wu L."/>
            <person name="Ma J."/>
        </authorList>
    </citation>
    <scope>NUCLEOTIDE SEQUENCE [LARGE SCALE GENOMIC DNA]</scope>
    <source>
        <strain evidence="2 3">JCM 14046</strain>
    </source>
</reference>
<dbReference type="RefSeq" id="WP_344007570.1">
    <property type="nucleotide sequence ID" value="NZ_BAAAMY010000005.1"/>
</dbReference>
<evidence type="ECO:0000313" key="2">
    <source>
        <dbReference type="EMBL" id="GAA1922098.1"/>
    </source>
</evidence>
<evidence type="ECO:0008006" key="4">
    <source>
        <dbReference type="Google" id="ProtNLM"/>
    </source>
</evidence>
<proteinExistence type="predicted"/>
<protein>
    <recommendedName>
        <fullName evidence="4">Integral membrane protein</fullName>
    </recommendedName>
</protein>
<keyword evidence="1" id="KW-0812">Transmembrane</keyword>
<evidence type="ECO:0000256" key="1">
    <source>
        <dbReference type="SAM" id="Phobius"/>
    </source>
</evidence>
<feature type="transmembrane region" description="Helical" evidence="1">
    <location>
        <begin position="55"/>
        <end position="75"/>
    </location>
</feature>
<keyword evidence="1" id="KW-1133">Transmembrane helix</keyword>
<dbReference type="Proteomes" id="UP001501612">
    <property type="component" value="Unassembled WGS sequence"/>
</dbReference>
<dbReference type="EMBL" id="BAAAMY010000005">
    <property type="protein sequence ID" value="GAA1922098.1"/>
    <property type="molecule type" value="Genomic_DNA"/>
</dbReference>
<feature type="transmembrane region" description="Helical" evidence="1">
    <location>
        <begin position="20"/>
        <end position="43"/>
    </location>
</feature>